<name>A0A067RI59_ZOONE</name>
<evidence type="ECO:0000313" key="2">
    <source>
        <dbReference type="Proteomes" id="UP000027135"/>
    </source>
</evidence>
<organism evidence="1 2">
    <name type="scientific">Zootermopsis nevadensis</name>
    <name type="common">Dampwood termite</name>
    <dbReference type="NCBI Taxonomy" id="136037"/>
    <lineage>
        <taxon>Eukaryota</taxon>
        <taxon>Metazoa</taxon>
        <taxon>Ecdysozoa</taxon>
        <taxon>Arthropoda</taxon>
        <taxon>Hexapoda</taxon>
        <taxon>Insecta</taxon>
        <taxon>Pterygota</taxon>
        <taxon>Neoptera</taxon>
        <taxon>Polyneoptera</taxon>
        <taxon>Dictyoptera</taxon>
        <taxon>Blattodea</taxon>
        <taxon>Blattoidea</taxon>
        <taxon>Termitoidae</taxon>
        <taxon>Termopsidae</taxon>
        <taxon>Zootermopsis</taxon>
    </lineage>
</organism>
<dbReference type="Proteomes" id="UP000027135">
    <property type="component" value="Unassembled WGS sequence"/>
</dbReference>
<proteinExistence type="predicted"/>
<gene>
    <name evidence="1" type="ORF">L798_12817</name>
</gene>
<evidence type="ECO:0000313" key="1">
    <source>
        <dbReference type="EMBL" id="KDR22683.1"/>
    </source>
</evidence>
<reference evidence="1 2" key="1">
    <citation type="journal article" date="2014" name="Nat. Commun.">
        <title>Molecular traces of alternative social organization in a termite genome.</title>
        <authorList>
            <person name="Terrapon N."/>
            <person name="Li C."/>
            <person name="Robertson H.M."/>
            <person name="Ji L."/>
            <person name="Meng X."/>
            <person name="Booth W."/>
            <person name="Chen Z."/>
            <person name="Childers C.P."/>
            <person name="Glastad K.M."/>
            <person name="Gokhale K."/>
            <person name="Gowin J."/>
            <person name="Gronenberg W."/>
            <person name="Hermansen R.A."/>
            <person name="Hu H."/>
            <person name="Hunt B.G."/>
            <person name="Huylmans A.K."/>
            <person name="Khalil S.M."/>
            <person name="Mitchell R.D."/>
            <person name="Munoz-Torres M.C."/>
            <person name="Mustard J.A."/>
            <person name="Pan H."/>
            <person name="Reese J.T."/>
            <person name="Scharf M.E."/>
            <person name="Sun F."/>
            <person name="Vogel H."/>
            <person name="Xiao J."/>
            <person name="Yang W."/>
            <person name="Yang Z."/>
            <person name="Yang Z."/>
            <person name="Zhou J."/>
            <person name="Zhu J."/>
            <person name="Brent C.S."/>
            <person name="Elsik C.G."/>
            <person name="Goodisman M.A."/>
            <person name="Liberles D.A."/>
            <person name="Roe R.M."/>
            <person name="Vargo E.L."/>
            <person name="Vilcinskas A."/>
            <person name="Wang J."/>
            <person name="Bornberg-Bauer E."/>
            <person name="Korb J."/>
            <person name="Zhang G."/>
            <person name="Liebig J."/>
        </authorList>
    </citation>
    <scope>NUCLEOTIDE SEQUENCE [LARGE SCALE GENOMIC DNA]</scope>
    <source>
        <tissue evidence="1">Whole organism</tissue>
    </source>
</reference>
<accession>A0A067RI59</accession>
<sequence length="138" mass="15792">MGTMHSTIVVCISHMNSLAQYLKERNEPRFLVRDGGEQSESTAQSSVLSQDRVGLLSVFPKLKVTSSLPTSDVLRQHSVQFNNGRIRHERKGSIQSSETLSNIHFQEENNRRKQGRKIKAICKNDMTTYDLRFSQQRV</sequence>
<dbReference type="AlphaFoldDB" id="A0A067RI59"/>
<protein>
    <submittedName>
        <fullName evidence="1">Uncharacterized protein</fullName>
    </submittedName>
</protein>
<dbReference type="InParanoid" id="A0A067RI59"/>
<dbReference type="EMBL" id="KK852498">
    <property type="protein sequence ID" value="KDR22683.1"/>
    <property type="molecule type" value="Genomic_DNA"/>
</dbReference>
<keyword evidence="2" id="KW-1185">Reference proteome</keyword>